<accession>A0A5S6Q7Z8</accession>
<feature type="region of interest" description="Disordered" evidence="1">
    <location>
        <begin position="1"/>
        <end position="21"/>
    </location>
</feature>
<name>A0A5S6Q7Z8_TRIMR</name>
<proteinExistence type="predicted"/>
<protein>
    <submittedName>
        <fullName evidence="3">Uncharacterized protein</fullName>
    </submittedName>
</protein>
<reference evidence="3" key="1">
    <citation type="submission" date="2019-12" db="UniProtKB">
        <authorList>
            <consortium name="WormBaseParasite"/>
        </authorList>
    </citation>
    <scope>IDENTIFICATION</scope>
</reference>
<evidence type="ECO:0000313" key="2">
    <source>
        <dbReference type="Proteomes" id="UP000046395"/>
    </source>
</evidence>
<organism evidence="2 3">
    <name type="scientific">Trichuris muris</name>
    <name type="common">Mouse whipworm</name>
    <dbReference type="NCBI Taxonomy" id="70415"/>
    <lineage>
        <taxon>Eukaryota</taxon>
        <taxon>Metazoa</taxon>
        <taxon>Ecdysozoa</taxon>
        <taxon>Nematoda</taxon>
        <taxon>Enoplea</taxon>
        <taxon>Dorylaimia</taxon>
        <taxon>Trichinellida</taxon>
        <taxon>Trichuridae</taxon>
        <taxon>Trichuris</taxon>
    </lineage>
</organism>
<evidence type="ECO:0000313" key="3">
    <source>
        <dbReference type="WBParaSite" id="TMUE_1000003250.1"/>
    </source>
</evidence>
<keyword evidence="2" id="KW-1185">Reference proteome</keyword>
<feature type="region of interest" description="Disordered" evidence="1">
    <location>
        <begin position="158"/>
        <end position="177"/>
    </location>
</feature>
<feature type="compositionally biased region" description="Acidic residues" evidence="1">
    <location>
        <begin position="1"/>
        <end position="11"/>
    </location>
</feature>
<evidence type="ECO:0000256" key="1">
    <source>
        <dbReference type="SAM" id="MobiDB-lite"/>
    </source>
</evidence>
<dbReference type="Proteomes" id="UP000046395">
    <property type="component" value="Unassembled WGS sequence"/>
</dbReference>
<dbReference type="AlphaFoldDB" id="A0A5S6Q7Z8"/>
<dbReference type="WBParaSite" id="TMUE_1000003250.1">
    <property type="protein sequence ID" value="TMUE_1000003250.1"/>
    <property type="gene ID" value="WBGene00289580"/>
</dbReference>
<sequence length="177" mass="20135">MIGFLDLEEELQPQPDAPQTGIEEGQFDELCLPVASLEMATNDSTHSELISDIKKMIKKLEETQIIFKSETETNNETIREMLKKANILLNICDQISPPKRVHYFETFMKEYVQVEHMFKTMCFDDQAHHKDIIAVTHVVALLTRTSLVVRKMLNKRAEASSSQRGHEDGSSVSVGNI</sequence>